<dbReference type="GO" id="GO:0032259">
    <property type="term" value="P:methylation"/>
    <property type="evidence" value="ECO:0007669"/>
    <property type="project" value="UniProtKB-KW"/>
</dbReference>
<dbReference type="OrthoDB" id="9814604at2"/>
<dbReference type="Proteomes" id="UP000199256">
    <property type="component" value="Unassembled WGS sequence"/>
</dbReference>
<evidence type="ECO:0000313" key="2">
    <source>
        <dbReference type="EMBL" id="SEK59807.1"/>
    </source>
</evidence>
<reference evidence="3" key="1">
    <citation type="submission" date="2016-10" db="EMBL/GenBank/DDBJ databases">
        <authorList>
            <person name="Varghese N."/>
            <person name="Submissions S."/>
        </authorList>
    </citation>
    <scope>NUCLEOTIDE SEQUENCE [LARGE SCALE GENOMIC DNA]</scope>
    <source>
        <strain evidence="3">DSM 241</strain>
    </source>
</reference>
<keyword evidence="3" id="KW-1185">Reference proteome</keyword>
<keyword evidence="2" id="KW-0808">Transferase</keyword>
<dbReference type="Pfam" id="PF05050">
    <property type="entry name" value="Methyltransf_21"/>
    <property type="match status" value="1"/>
</dbReference>
<dbReference type="SUPFAM" id="SSF53335">
    <property type="entry name" value="S-adenosyl-L-methionine-dependent methyltransferases"/>
    <property type="match status" value="1"/>
</dbReference>
<dbReference type="InterPro" id="IPR029063">
    <property type="entry name" value="SAM-dependent_MTases_sf"/>
</dbReference>
<accession>A0A1H7IDK2</accession>
<dbReference type="EMBL" id="FOAA01000003">
    <property type="protein sequence ID" value="SEK59807.1"/>
    <property type="molecule type" value="Genomic_DNA"/>
</dbReference>
<dbReference type="GO" id="GO:0008168">
    <property type="term" value="F:methyltransferase activity"/>
    <property type="evidence" value="ECO:0007669"/>
    <property type="project" value="UniProtKB-KW"/>
</dbReference>
<keyword evidence="2" id="KW-0489">Methyltransferase</keyword>
<dbReference type="Gene3D" id="3.40.50.150">
    <property type="entry name" value="Vaccinia Virus protein VP39"/>
    <property type="match status" value="1"/>
</dbReference>
<organism evidence="2 3">
    <name type="scientific">Ectothiorhodospira marina</name>
    <dbReference type="NCBI Taxonomy" id="1396821"/>
    <lineage>
        <taxon>Bacteria</taxon>
        <taxon>Pseudomonadati</taxon>
        <taxon>Pseudomonadota</taxon>
        <taxon>Gammaproteobacteria</taxon>
        <taxon>Chromatiales</taxon>
        <taxon>Ectothiorhodospiraceae</taxon>
        <taxon>Ectothiorhodospira</taxon>
    </lineage>
</organism>
<evidence type="ECO:0000259" key="1">
    <source>
        <dbReference type="Pfam" id="PF05050"/>
    </source>
</evidence>
<gene>
    <name evidence="2" type="ORF">SAMN05444515_10393</name>
</gene>
<protein>
    <submittedName>
        <fullName evidence="2">Methyltransferase, FkbM family</fullName>
    </submittedName>
</protein>
<dbReference type="AlphaFoldDB" id="A0A1H7IDK2"/>
<dbReference type="InterPro" id="IPR006342">
    <property type="entry name" value="FkbM_mtfrase"/>
</dbReference>
<sequence>MTMSLNLFTSEPTNSSASLIENFRPNSEVAEKLFIPAFSFKSISNLISFDDIGIIKIDVEGAELEVIKSLLEPIKLYRPIIVLEILPVYNEANNFRLDRQKEIEQIFRRINYVIHRIAKNGDKFSSLSKIDAIGIHSNLTQCDYVVAPEEIVLSN</sequence>
<proteinExistence type="predicted"/>
<evidence type="ECO:0000313" key="3">
    <source>
        <dbReference type="Proteomes" id="UP000199256"/>
    </source>
</evidence>
<feature type="domain" description="Methyltransferase FkbM" evidence="1">
    <location>
        <begin position="9"/>
        <end position="113"/>
    </location>
</feature>
<name>A0A1H7IDK2_9GAMM</name>
<dbReference type="STRING" id="1396821.SAMN05444515_10393"/>